<keyword evidence="1" id="KW-0808">Transferase</keyword>
<evidence type="ECO:0000256" key="1">
    <source>
        <dbReference type="ARBA" id="ARBA00022679"/>
    </source>
</evidence>
<reference evidence="3 4" key="1">
    <citation type="journal article" date="2010" name="Stand. Genomic Sci.">
        <title>Complete genome sequence of Olsenella uli type strain (VPI D76D-27C).</title>
        <authorList>
            <person name="Goker M."/>
            <person name="Held B."/>
            <person name="Lucas S."/>
            <person name="Nolan M."/>
            <person name="Yasawong M."/>
            <person name="Glavina Del Rio T."/>
            <person name="Tice H."/>
            <person name="Cheng J.F."/>
            <person name="Bruce D."/>
            <person name="Detter J.C."/>
            <person name="Tapia R."/>
            <person name="Han C."/>
            <person name="Goodwin L."/>
            <person name="Pitluck S."/>
            <person name="Liolios K."/>
            <person name="Ivanova N."/>
            <person name="Mavromatis K."/>
            <person name="Mikhailova N."/>
            <person name="Pati A."/>
            <person name="Chen A."/>
            <person name="Palaniappan K."/>
            <person name="Land M."/>
            <person name="Hauser L."/>
            <person name="Chang Y.J."/>
            <person name="Jeffries C.D."/>
            <person name="Rohde M."/>
            <person name="Sikorski J."/>
            <person name="Pukall R."/>
            <person name="Woyke T."/>
            <person name="Bristow J."/>
            <person name="Eisen J.A."/>
            <person name="Markowitz V."/>
            <person name="Hugenholtz P."/>
            <person name="Kyrpides N.C."/>
            <person name="Klenk H.P."/>
            <person name="Lapidus A."/>
        </authorList>
    </citation>
    <scope>NUCLEOTIDE SEQUENCE [LARGE SCALE GENOMIC DNA]</scope>
    <source>
        <strain evidence="4">ATCC 49627 / DSM 7084 / CIP 109912 / JCM 12494 / NCIMB 702895 / VPI D76D-27C</strain>
    </source>
</reference>
<dbReference type="PATRIC" id="fig|633147.7.peg.902"/>
<dbReference type="InterPro" id="IPR004701">
    <property type="entry name" value="PTS_EIIA_man-typ"/>
</dbReference>
<dbReference type="RefSeq" id="WP_013251516.1">
    <property type="nucleotide sequence ID" value="NC_014363.1"/>
</dbReference>
<proteinExistence type="predicted"/>
<gene>
    <name evidence="3" type="ordered locus">Olsu_0650</name>
</gene>
<keyword evidence="4" id="KW-1185">Reference proteome</keyword>
<dbReference type="PANTHER" id="PTHR33799:SF1">
    <property type="entry name" value="PTS SYSTEM MANNOSE-SPECIFIC EIIAB COMPONENT-RELATED"/>
    <property type="match status" value="1"/>
</dbReference>
<dbReference type="SUPFAM" id="SSF53062">
    <property type="entry name" value="PTS system fructose IIA component-like"/>
    <property type="match status" value="1"/>
</dbReference>
<dbReference type="InterPro" id="IPR036662">
    <property type="entry name" value="PTS_EIIA_man-typ_sf"/>
</dbReference>
<dbReference type="Pfam" id="PF03610">
    <property type="entry name" value="EIIA-man"/>
    <property type="match status" value="1"/>
</dbReference>
<dbReference type="PANTHER" id="PTHR33799">
    <property type="entry name" value="PTS PERMEASE-RELATED-RELATED"/>
    <property type="match status" value="1"/>
</dbReference>
<dbReference type="InterPro" id="IPR051471">
    <property type="entry name" value="Bacterial_PTS_sugar_comp"/>
</dbReference>
<dbReference type="KEGG" id="ols:Olsu_0650"/>
<dbReference type="STRING" id="633147.Olsu_0650"/>
<sequence length="141" mass="15151">MRYLLLVSHGTFAPGLGSVIKMLVGERTDVLSCGMEDGMGADAYVRALEQTVSVIKPEDSVFVFGDLIGGSPLTNAINVLTQRGLMQNATVFGGANVPMVITATLQSDEDDETLKRDIISEGQAAIREFVLQLDDEEDESL</sequence>
<feature type="domain" description="PTS EIIA type-4" evidence="2">
    <location>
        <begin position="1"/>
        <end position="126"/>
    </location>
</feature>
<dbReference type="PROSITE" id="PS51096">
    <property type="entry name" value="PTS_EIIA_TYPE_4"/>
    <property type="match status" value="1"/>
</dbReference>
<dbReference type="OrthoDB" id="3183705at2"/>
<evidence type="ECO:0000313" key="3">
    <source>
        <dbReference type="EMBL" id="ADK67764.1"/>
    </source>
</evidence>
<organism evidence="3 4">
    <name type="scientific">Olsenella uli (strain ATCC 49627 / DSM 7084 / CCUG 31166 / CIP 109912 / JCM 12494 / LMG 11480 / NCIMB 702895 / VPI D76D-27C)</name>
    <name type="common">Lactobacillus uli</name>
    <dbReference type="NCBI Taxonomy" id="633147"/>
    <lineage>
        <taxon>Bacteria</taxon>
        <taxon>Bacillati</taxon>
        <taxon>Actinomycetota</taxon>
        <taxon>Coriobacteriia</taxon>
        <taxon>Coriobacteriales</taxon>
        <taxon>Atopobiaceae</taxon>
        <taxon>Olsenella</taxon>
    </lineage>
</organism>
<dbReference type="GeneID" id="78512069"/>
<dbReference type="GO" id="GO:0016740">
    <property type="term" value="F:transferase activity"/>
    <property type="evidence" value="ECO:0007669"/>
    <property type="project" value="UniProtKB-KW"/>
</dbReference>
<dbReference type="GO" id="GO:0016020">
    <property type="term" value="C:membrane"/>
    <property type="evidence" value="ECO:0007669"/>
    <property type="project" value="InterPro"/>
</dbReference>
<evidence type="ECO:0000313" key="4">
    <source>
        <dbReference type="Proteomes" id="UP000000333"/>
    </source>
</evidence>
<dbReference type="HOGENOM" id="CLU_123235_1_1_11"/>
<name>E1QZF0_OLSUV</name>
<dbReference type="GO" id="GO:0009401">
    <property type="term" value="P:phosphoenolpyruvate-dependent sugar phosphotransferase system"/>
    <property type="evidence" value="ECO:0007669"/>
    <property type="project" value="InterPro"/>
</dbReference>
<dbReference type="AlphaFoldDB" id="E1QZF0"/>
<protein>
    <submittedName>
        <fullName evidence="3">PTS system fructose subfamily IIA component</fullName>
    </submittedName>
</protein>
<evidence type="ECO:0000259" key="2">
    <source>
        <dbReference type="PROSITE" id="PS51096"/>
    </source>
</evidence>
<accession>E1QZF0</accession>
<dbReference type="Proteomes" id="UP000000333">
    <property type="component" value="Chromosome"/>
</dbReference>
<dbReference type="Gene3D" id="3.40.50.510">
    <property type="entry name" value="Phosphotransferase system, mannose-type IIA component"/>
    <property type="match status" value="1"/>
</dbReference>
<dbReference type="eggNOG" id="COG2893">
    <property type="taxonomic scope" value="Bacteria"/>
</dbReference>
<dbReference type="EMBL" id="CP002106">
    <property type="protein sequence ID" value="ADK67764.1"/>
    <property type="molecule type" value="Genomic_DNA"/>
</dbReference>